<feature type="domain" description="Myb-like" evidence="2">
    <location>
        <begin position="219"/>
        <end position="265"/>
    </location>
</feature>
<dbReference type="STRING" id="1202772.A0A1V9YYM5"/>
<evidence type="ECO:0000313" key="5">
    <source>
        <dbReference type="Proteomes" id="UP000243579"/>
    </source>
</evidence>
<reference evidence="4 5" key="1">
    <citation type="journal article" date="2014" name="Genome Biol. Evol.">
        <title>The secreted proteins of Achlya hypogyna and Thraustotheca clavata identify the ancestral oomycete secretome and reveal gene acquisitions by horizontal gene transfer.</title>
        <authorList>
            <person name="Misner I."/>
            <person name="Blouin N."/>
            <person name="Leonard G."/>
            <person name="Richards T.A."/>
            <person name="Lane C.E."/>
        </authorList>
    </citation>
    <scope>NUCLEOTIDE SEQUENCE [LARGE SCALE GENOMIC DNA]</scope>
    <source>
        <strain evidence="4 5">ATCC 48635</strain>
    </source>
</reference>
<dbReference type="SMART" id="SM00717">
    <property type="entry name" value="SANT"/>
    <property type="match status" value="2"/>
</dbReference>
<proteinExistence type="predicted"/>
<feature type="domain" description="HTH myb-type" evidence="3">
    <location>
        <begin position="53"/>
        <end position="102"/>
    </location>
</feature>
<evidence type="ECO:0008006" key="6">
    <source>
        <dbReference type="Google" id="ProtNLM"/>
    </source>
</evidence>
<dbReference type="CDD" id="cd00167">
    <property type="entry name" value="SANT"/>
    <property type="match status" value="2"/>
</dbReference>
<dbReference type="Proteomes" id="UP000243579">
    <property type="component" value="Unassembled WGS sequence"/>
</dbReference>
<protein>
    <recommendedName>
        <fullName evidence="6">Myb-like DNA-binding protein</fullName>
    </recommendedName>
</protein>
<dbReference type="EMBL" id="JNBR01000579">
    <property type="protein sequence ID" value="OQR90825.1"/>
    <property type="molecule type" value="Genomic_DNA"/>
</dbReference>
<evidence type="ECO:0000259" key="3">
    <source>
        <dbReference type="PROSITE" id="PS51294"/>
    </source>
</evidence>
<feature type="region of interest" description="Disordered" evidence="1">
    <location>
        <begin position="1"/>
        <end position="42"/>
    </location>
</feature>
<organism evidence="4 5">
    <name type="scientific">Achlya hypogyna</name>
    <name type="common">Oomycete</name>
    <name type="synonym">Protoachlya hypogyna</name>
    <dbReference type="NCBI Taxonomy" id="1202772"/>
    <lineage>
        <taxon>Eukaryota</taxon>
        <taxon>Sar</taxon>
        <taxon>Stramenopiles</taxon>
        <taxon>Oomycota</taxon>
        <taxon>Saprolegniomycetes</taxon>
        <taxon>Saprolegniales</taxon>
        <taxon>Achlyaceae</taxon>
        <taxon>Achlya</taxon>
    </lineage>
</organism>
<dbReference type="OrthoDB" id="118550at2759"/>
<accession>A0A1V9YYM5</accession>
<dbReference type="InterPro" id="IPR017930">
    <property type="entry name" value="Myb_dom"/>
</dbReference>
<evidence type="ECO:0000313" key="4">
    <source>
        <dbReference type="EMBL" id="OQR90825.1"/>
    </source>
</evidence>
<dbReference type="Gene3D" id="1.10.10.60">
    <property type="entry name" value="Homeodomain-like"/>
    <property type="match status" value="2"/>
</dbReference>
<dbReference type="SUPFAM" id="SSF46689">
    <property type="entry name" value="Homeodomain-like"/>
    <property type="match status" value="2"/>
</dbReference>
<sequence>MTTPFVAESTIMTLSGSTNKSSTSTDSEGGARHTSATSGPRKFCRKASTAGFGPWTAEEHERFLIGIQLHPEGPWKAVADVIQTRSAKQAQTHMQKCKEKILRHRRRRDKALRDVMQETTDDTIRQTAATAAAAPPVVLHRSKHADKLRLQVLEPIPFHPSSPGGMVLSALPEDRRISWSDAVDYFWALSSLSASPSTDTDNDSMGVESPAKYRKRQASDGVAHGPWTPEEHERFLLGIQLHPEGPWKAVADVIQTRSAKQAQTHMQKCKEKILRQRRRRDEVLRDVIKASDDDAIRLVAESATTHPLTLQRSKHAENLRLASLDPLPLDMTTPVAEVTSALGTHKVSWTEAVDYFWLLVSSSSEGGDVARR</sequence>
<dbReference type="Pfam" id="PF00249">
    <property type="entry name" value="Myb_DNA-binding"/>
    <property type="match status" value="2"/>
</dbReference>
<feature type="domain" description="HTH myb-type" evidence="3">
    <location>
        <begin position="219"/>
        <end position="274"/>
    </location>
</feature>
<name>A0A1V9YYM5_ACHHY</name>
<evidence type="ECO:0000256" key="1">
    <source>
        <dbReference type="SAM" id="MobiDB-lite"/>
    </source>
</evidence>
<dbReference type="PROSITE" id="PS50090">
    <property type="entry name" value="MYB_LIKE"/>
    <property type="match status" value="1"/>
</dbReference>
<dbReference type="InterPro" id="IPR009057">
    <property type="entry name" value="Homeodomain-like_sf"/>
</dbReference>
<dbReference type="AlphaFoldDB" id="A0A1V9YYM5"/>
<evidence type="ECO:0000259" key="2">
    <source>
        <dbReference type="PROSITE" id="PS50090"/>
    </source>
</evidence>
<dbReference type="InterPro" id="IPR001005">
    <property type="entry name" value="SANT/Myb"/>
</dbReference>
<feature type="compositionally biased region" description="Polar residues" evidence="1">
    <location>
        <begin position="10"/>
        <end position="27"/>
    </location>
</feature>
<comment type="caution">
    <text evidence="4">The sequence shown here is derived from an EMBL/GenBank/DDBJ whole genome shotgun (WGS) entry which is preliminary data.</text>
</comment>
<keyword evidence="5" id="KW-1185">Reference proteome</keyword>
<gene>
    <name evidence="4" type="ORF">ACHHYP_05210</name>
</gene>
<dbReference type="PROSITE" id="PS51294">
    <property type="entry name" value="HTH_MYB"/>
    <property type="match status" value="2"/>
</dbReference>
<dbReference type="PANTHER" id="PTHR44042">
    <property type="entry name" value="DUPLICATED HOMEODOMAIN-LIKE SUPERFAMILY PROTEIN-RELATED"/>
    <property type="match status" value="1"/>
</dbReference>